<dbReference type="Pfam" id="PF09579">
    <property type="entry name" value="Spore_YtfJ"/>
    <property type="match status" value="1"/>
</dbReference>
<evidence type="ECO:0000313" key="2">
    <source>
        <dbReference type="Proteomes" id="UP000240542"/>
    </source>
</evidence>
<sequence length="162" mass="16865">MTQTDIPEDVDRQVRARVPGPGMELIDQMVARLGGRATAAAVYGEPVTASGVTVIPVAKIALSIGIGVGNEVKKEKGKESDGGGGGGAVGAVPIGFIEIKDGTAVFVPIRRTSAFALAVPLALIAGWTASRIARIVFKSITKTPEPTLKSRLKWPGKSRSYK</sequence>
<dbReference type="EMBL" id="PYGA01000014">
    <property type="protein sequence ID" value="PSK95712.1"/>
    <property type="molecule type" value="Genomic_DNA"/>
</dbReference>
<reference evidence="1 2" key="1">
    <citation type="submission" date="2018-03" db="EMBL/GenBank/DDBJ databases">
        <title>Genomic Encyclopedia of Archaeal and Bacterial Type Strains, Phase II (KMG-II): from individual species to whole genera.</title>
        <authorList>
            <person name="Goeker M."/>
        </authorList>
    </citation>
    <scope>NUCLEOTIDE SEQUENCE [LARGE SCALE GENOMIC DNA]</scope>
    <source>
        <strain evidence="1 2">DSM 45312</strain>
    </source>
</reference>
<proteinExistence type="predicted"/>
<dbReference type="OrthoDB" id="3830295at2"/>
<name>A0A2P8DES5_9ACTN</name>
<dbReference type="PANTHER" id="PTHR39162">
    <property type="entry name" value="GLL3345 PROTEIN"/>
    <property type="match status" value="1"/>
</dbReference>
<dbReference type="RefSeq" id="WP_146165612.1">
    <property type="nucleotide sequence ID" value="NZ_PYGA01000014.1"/>
</dbReference>
<gene>
    <name evidence="1" type="ORF">CLV63_114145</name>
</gene>
<dbReference type="InterPro" id="IPR014229">
    <property type="entry name" value="Spore_YtfJ"/>
</dbReference>
<dbReference type="AlphaFoldDB" id="A0A2P8DES5"/>
<accession>A0A2P8DES5</accession>
<organism evidence="1 2">
    <name type="scientific">Murinocardiopsis flavida</name>
    <dbReference type="NCBI Taxonomy" id="645275"/>
    <lineage>
        <taxon>Bacteria</taxon>
        <taxon>Bacillati</taxon>
        <taxon>Actinomycetota</taxon>
        <taxon>Actinomycetes</taxon>
        <taxon>Streptosporangiales</taxon>
        <taxon>Nocardiopsidaceae</taxon>
        <taxon>Murinocardiopsis</taxon>
    </lineage>
</organism>
<protein>
    <submittedName>
        <fullName evidence="1">Sporulation protein YtfJ</fullName>
    </submittedName>
</protein>
<keyword evidence="2" id="KW-1185">Reference proteome</keyword>
<evidence type="ECO:0000313" key="1">
    <source>
        <dbReference type="EMBL" id="PSK95712.1"/>
    </source>
</evidence>
<comment type="caution">
    <text evidence="1">The sequence shown here is derived from an EMBL/GenBank/DDBJ whole genome shotgun (WGS) entry which is preliminary data.</text>
</comment>
<dbReference type="PANTHER" id="PTHR39162:SF1">
    <property type="entry name" value="SPORULATION PROTEIN YTFJ"/>
    <property type="match status" value="1"/>
</dbReference>
<dbReference type="Proteomes" id="UP000240542">
    <property type="component" value="Unassembled WGS sequence"/>
</dbReference>